<comment type="caution">
    <text evidence="2">The sequence shown here is derived from an EMBL/GenBank/DDBJ whole genome shotgun (WGS) entry which is preliminary data.</text>
</comment>
<dbReference type="InterPro" id="IPR045536">
    <property type="entry name" value="DUF6431"/>
</dbReference>
<gene>
    <name evidence="2" type="ORF">FE782_31405</name>
</gene>
<sequence length="176" mass="19540">MRRAPAFSVRCAEVVPSPCCGESLSVIGSRRRKLFEATGEQKLLVIRRMRCLGCRKIHHELPDCIVPYKRYESACVESVVAPGAGEIAVAADHSTLCRWRSWFRLQTTHLLGCLASIAIRFGLDVAEESSVPSQTAHHRFGRFVGDADGWLGRAVRSVANSNFWVHTRSAFLSEAL</sequence>
<feature type="domain" description="DUF6431" evidence="1">
    <location>
        <begin position="17"/>
        <end position="99"/>
    </location>
</feature>
<dbReference type="EMBL" id="VCIW01000041">
    <property type="protein sequence ID" value="TLS48300.1"/>
    <property type="molecule type" value="Genomic_DNA"/>
</dbReference>
<keyword evidence="3" id="KW-1185">Reference proteome</keyword>
<dbReference type="RefSeq" id="WP_138198292.1">
    <property type="nucleotide sequence ID" value="NZ_VCIW01000041.1"/>
</dbReference>
<evidence type="ECO:0000313" key="2">
    <source>
        <dbReference type="EMBL" id="TLS48300.1"/>
    </source>
</evidence>
<dbReference type="AlphaFoldDB" id="A0A5R9G2B9"/>
<accession>A0A5R9G2B9</accession>
<evidence type="ECO:0000259" key="1">
    <source>
        <dbReference type="Pfam" id="PF20020"/>
    </source>
</evidence>
<evidence type="ECO:0000313" key="3">
    <source>
        <dbReference type="Proteomes" id="UP000309676"/>
    </source>
</evidence>
<dbReference type="Pfam" id="PF20020">
    <property type="entry name" value="DUF6431"/>
    <property type="match status" value="1"/>
</dbReference>
<reference evidence="2 3" key="1">
    <citation type="submission" date="2019-05" db="EMBL/GenBank/DDBJ databases">
        <authorList>
            <person name="Narsing Rao M.P."/>
            <person name="Li W.J."/>
        </authorList>
    </citation>
    <scope>NUCLEOTIDE SEQUENCE [LARGE SCALE GENOMIC DNA]</scope>
    <source>
        <strain evidence="2 3">SYSU_K30003</strain>
    </source>
</reference>
<organism evidence="2 3">
    <name type="scientific">Paenibacillus antri</name>
    <dbReference type="NCBI Taxonomy" id="2582848"/>
    <lineage>
        <taxon>Bacteria</taxon>
        <taxon>Bacillati</taxon>
        <taxon>Bacillota</taxon>
        <taxon>Bacilli</taxon>
        <taxon>Bacillales</taxon>
        <taxon>Paenibacillaceae</taxon>
        <taxon>Paenibacillus</taxon>
    </lineage>
</organism>
<dbReference type="Proteomes" id="UP000309676">
    <property type="component" value="Unassembled WGS sequence"/>
</dbReference>
<protein>
    <recommendedName>
        <fullName evidence="1">DUF6431 domain-containing protein</fullName>
    </recommendedName>
</protein>
<name>A0A5R9G2B9_9BACL</name>
<proteinExistence type="predicted"/>